<evidence type="ECO:0000313" key="4">
    <source>
        <dbReference type="EMBL" id="AEO36329.1"/>
    </source>
</evidence>
<evidence type="ECO:0000256" key="1">
    <source>
        <dbReference type="ARBA" id="ARBA00004613"/>
    </source>
</evidence>
<dbReference type="InterPro" id="IPR029277">
    <property type="entry name" value="SVWC_dom"/>
</dbReference>
<dbReference type="GO" id="GO:0005576">
    <property type="term" value="C:extracellular region"/>
    <property type="evidence" value="ECO:0007669"/>
    <property type="project" value="UniProtKB-SubCell"/>
</dbReference>
<dbReference type="Pfam" id="PF15430">
    <property type="entry name" value="SVWC"/>
    <property type="match status" value="1"/>
</dbReference>
<proteinExistence type="evidence at transcript level"/>
<keyword evidence="2" id="KW-0964">Secreted</keyword>
<organism evidence="4">
    <name type="scientific">Amblyomma maculatum</name>
    <name type="common">Gulf Coast tick</name>
    <dbReference type="NCBI Taxonomy" id="34609"/>
    <lineage>
        <taxon>Eukaryota</taxon>
        <taxon>Metazoa</taxon>
        <taxon>Ecdysozoa</taxon>
        <taxon>Arthropoda</taxon>
        <taxon>Chelicerata</taxon>
        <taxon>Arachnida</taxon>
        <taxon>Acari</taxon>
        <taxon>Parasitiformes</taxon>
        <taxon>Ixodida</taxon>
        <taxon>Ixodoidea</taxon>
        <taxon>Ixodidae</taxon>
        <taxon>Amblyomminae</taxon>
        <taxon>Amblyomma</taxon>
    </lineage>
</organism>
<sequence>MHTRSFNSDLFQKTTKERNAQQVGFTYGGSLTVMNVYVALHYSKILAGSPKLQIWPVRGEVPPGWNEIEIIKHADDDCLIIQPLAVASLSMAASVVTEGCTAINGAQLREGQTVRFVSPCQQQTCTGGKLLTELCTGHDDPKCHVMVDGTGEYPDCCPTVACENDSGKNESSSRNALMLKVPI</sequence>
<evidence type="ECO:0000259" key="3">
    <source>
        <dbReference type="SMART" id="SM01318"/>
    </source>
</evidence>
<accession>G3MS61</accession>
<evidence type="ECO:0000256" key="2">
    <source>
        <dbReference type="ARBA" id="ARBA00022525"/>
    </source>
</evidence>
<protein>
    <recommendedName>
        <fullName evidence="3">Single domain-containing protein</fullName>
    </recommendedName>
</protein>
<dbReference type="EMBL" id="JO844712">
    <property type="protein sequence ID" value="AEO36329.1"/>
    <property type="molecule type" value="mRNA"/>
</dbReference>
<dbReference type="SMART" id="SM01318">
    <property type="entry name" value="SVWC"/>
    <property type="match status" value="1"/>
</dbReference>
<reference evidence="4" key="1">
    <citation type="journal article" date="2011" name="PLoS ONE">
        <title>A deep insight into the sialotranscriptome of the gulf coast tick, Amblyomma maculatum.</title>
        <authorList>
            <person name="Karim S."/>
            <person name="Singh P."/>
            <person name="Ribeiro J.M."/>
        </authorList>
    </citation>
    <scope>NUCLEOTIDE SEQUENCE</scope>
    <source>
        <tissue evidence="4">Salivary gland</tissue>
    </source>
</reference>
<comment type="subcellular location">
    <subcellularLocation>
        <location evidence="1">Secreted</location>
    </subcellularLocation>
</comment>
<dbReference type="AlphaFoldDB" id="G3MS61"/>
<name>G3MS61_AMBMU</name>
<feature type="domain" description="Single" evidence="3">
    <location>
        <begin position="100"/>
        <end position="162"/>
    </location>
</feature>